<dbReference type="InterPro" id="IPR036249">
    <property type="entry name" value="Thioredoxin-like_sf"/>
</dbReference>
<keyword evidence="6" id="KW-1185">Reference proteome</keyword>
<accession>A0A3P5X3S4</accession>
<evidence type="ECO:0000313" key="6">
    <source>
        <dbReference type="Proteomes" id="UP000280861"/>
    </source>
</evidence>
<feature type="domain" description="Thioredoxin" evidence="4">
    <location>
        <begin position="50"/>
        <end position="176"/>
    </location>
</feature>
<dbReference type="Pfam" id="PF00085">
    <property type="entry name" value="Thioredoxin"/>
    <property type="match status" value="1"/>
</dbReference>
<dbReference type="CDD" id="cd02956">
    <property type="entry name" value="ybbN"/>
    <property type="match status" value="1"/>
</dbReference>
<dbReference type="GO" id="GO:0005737">
    <property type="term" value="C:cytoplasm"/>
    <property type="evidence" value="ECO:0007669"/>
    <property type="project" value="TreeGrafter"/>
</dbReference>
<organism evidence="5 6">
    <name type="scientific">Arthrobacter ulcerisalmonis</name>
    <dbReference type="NCBI Taxonomy" id="2483813"/>
    <lineage>
        <taxon>Bacteria</taxon>
        <taxon>Bacillati</taxon>
        <taxon>Actinomycetota</taxon>
        <taxon>Actinomycetes</taxon>
        <taxon>Micrococcales</taxon>
        <taxon>Micrococcaceae</taxon>
        <taxon>Arthrobacter</taxon>
    </lineage>
</organism>
<dbReference type="PANTHER" id="PTHR45663:SF11">
    <property type="entry name" value="GEO12009P1"/>
    <property type="match status" value="1"/>
</dbReference>
<comment type="similarity">
    <text evidence="1">Belongs to the thioredoxin family.</text>
</comment>
<dbReference type="Pfam" id="PF14561">
    <property type="entry name" value="TPR_20"/>
    <property type="match status" value="1"/>
</dbReference>
<dbReference type="InterPro" id="IPR011990">
    <property type="entry name" value="TPR-like_helical_dom_sf"/>
</dbReference>
<proteinExistence type="inferred from homology"/>
<dbReference type="EMBL" id="UXAU01000023">
    <property type="protein sequence ID" value="VDC25900.1"/>
    <property type="molecule type" value="Genomic_DNA"/>
</dbReference>
<evidence type="ECO:0000259" key="4">
    <source>
        <dbReference type="PROSITE" id="PS51352"/>
    </source>
</evidence>
<dbReference type="GO" id="GO:0015035">
    <property type="term" value="F:protein-disulfide reductase activity"/>
    <property type="evidence" value="ECO:0007669"/>
    <property type="project" value="TreeGrafter"/>
</dbReference>
<feature type="region of interest" description="Disordered" evidence="3">
    <location>
        <begin position="49"/>
        <end position="72"/>
    </location>
</feature>
<keyword evidence="2" id="KW-0676">Redox-active center</keyword>
<evidence type="ECO:0000256" key="1">
    <source>
        <dbReference type="ARBA" id="ARBA00008987"/>
    </source>
</evidence>
<evidence type="ECO:0000256" key="2">
    <source>
        <dbReference type="ARBA" id="ARBA00023284"/>
    </source>
</evidence>
<dbReference type="InterPro" id="IPR013766">
    <property type="entry name" value="Thioredoxin_domain"/>
</dbReference>
<sequence>MTAVPLAAAGVARVESMSSPASRPVPPAAANLLNLRGAVDLSSLKQRPAAPAGSAAAGSQQPPANGGQPVSVSVNEGNFQQLVELSAQVPVVIALWAPYSPESTSMRDTLEQVVASYAGKLVLGTADVEAFPQLAQAFQVQAVPTAVAVIKGQPVPLFEGGAEETQIRGILDELLKVAAANGVTGSLDAAAAAGEGADGEPEPAPLPPLHQAAFDAIEAGDYDAAAAAYRQALNEMPADHEAKAGLAQVELMARLQPLAAEESDALRRRAADEPDSLDAQLGVADLDIAGGHIEDGLHRLVAFIGRNFGPERETARVRLLELFDVVGVSDERVAKARQALARVLF</sequence>
<feature type="compositionally biased region" description="Low complexity" evidence="3">
    <location>
        <begin position="49"/>
        <end position="69"/>
    </location>
</feature>
<dbReference type="PANTHER" id="PTHR45663">
    <property type="entry name" value="GEO12009P1"/>
    <property type="match status" value="1"/>
</dbReference>
<name>A0A3P5X3S4_9MICC</name>
<dbReference type="Gene3D" id="1.25.40.10">
    <property type="entry name" value="Tetratricopeptide repeat domain"/>
    <property type="match status" value="1"/>
</dbReference>
<dbReference type="SUPFAM" id="SSF48452">
    <property type="entry name" value="TPR-like"/>
    <property type="match status" value="1"/>
</dbReference>
<dbReference type="GO" id="GO:0006950">
    <property type="term" value="P:response to stress"/>
    <property type="evidence" value="ECO:0007669"/>
    <property type="project" value="UniProtKB-ARBA"/>
</dbReference>
<reference evidence="5 6" key="1">
    <citation type="submission" date="2018-11" db="EMBL/GenBank/DDBJ databases">
        <authorList>
            <person name="Criscuolo A."/>
        </authorList>
    </citation>
    <scope>NUCLEOTIDE SEQUENCE [LARGE SCALE GENOMIC DNA]</scope>
    <source>
        <strain evidence="5">AT11b</strain>
    </source>
</reference>
<evidence type="ECO:0000313" key="5">
    <source>
        <dbReference type="EMBL" id="VDC25900.1"/>
    </source>
</evidence>
<evidence type="ECO:0000256" key="3">
    <source>
        <dbReference type="SAM" id="MobiDB-lite"/>
    </source>
</evidence>
<dbReference type="AlphaFoldDB" id="A0A3P5X3S4"/>
<dbReference type="Proteomes" id="UP000280861">
    <property type="component" value="Unassembled WGS sequence"/>
</dbReference>
<protein>
    <submittedName>
        <fullName evidence="5">Thioredoxin</fullName>
    </submittedName>
</protein>
<dbReference type="SUPFAM" id="SSF52833">
    <property type="entry name" value="Thioredoxin-like"/>
    <property type="match status" value="1"/>
</dbReference>
<dbReference type="PROSITE" id="PS51352">
    <property type="entry name" value="THIOREDOXIN_2"/>
    <property type="match status" value="1"/>
</dbReference>
<dbReference type="Gene3D" id="3.40.30.10">
    <property type="entry name" value="Glutaredoxin"/>
    <property type="match status" value="1"/>
</dbReference>
<gene>
    <name evidence="5" type="primary">trxA_2</name>
    <name evidence="5" type="ORF">PSET11_01655</name>
</gene>